<evidence type="ECO:0000313" key="2">
    <source>
        <dbReference type="Proteomes" id="UP001259832"/>
    </source>
</evidence>
<proteinExistence type="predicted"/>
<keyword evidence="2" id="KW-1185">Reference proteome</keyword>
<organism evidence="1 2">
    <name type="scientific">Phytophthora citrophthora</name>
    <dbReference type="NCBI Taxonomy" id="4793"/>
    <lineage>
        <taxon>Eukaryota</taxon>
        <taxon>Sar</taxon>
        <taxon>Stramenopiles</taxon>
        <taxon>Oomycota</taxon>
        <taxon>Peronosporomycetes</taxon>
        <taxon>Peronosporales</taxon>
        <taxon>Peronosporaceae</taxon>
        <taxon>Phytophthora</taxon>
    </lineage>
</organism>
<protein>
    <submittedName>
        <fullName evidence="1">Uncharacterized protein</fullName>
    </submittedName>
</protein>
<evidence type="ECO:0000313" key="1">
    <source>
        <dbReference type="EMBL" id="KAK1931761.1"/>
    </source>
</evidence>
<gene>
    <name evidence="1" type="ORF">P3T76_012693</name>
</gene>
<dbReference type="EMBL" id="JASMQC010000032">
    <property type="protein sequence ID" value="KAK1931761.1"/>
    <property type="molecule type" value="Genomic_DNA"/>
</dbReference>
<dbReference type="AlphaFoldDB" id="A0AAD9LCU6"/>
<accession>A0AAD9LCU6</accession>
<comment type="caution">
    <text evidence="1">The sequence shown here is derived from an EMBL/GenBank/DDBJ whole genome shotgun (WGS) entry which is preliminary data.</text>
</comment>
<dbReference type="Proteomes" id="UP001259832">
    <property type="component" value="Unassembled WGS sequence"/>
</dbReference>
<reference evidence="1" key="1">
    <citation type="submission" date="2023-08" db="EMBL/GenBank/DDBJ databases">
        <title>Reference Genome Resource for the Citrus Pathogen Phytophthora citrophthora.</title>
        <authorList>
            <person name="Moller H."/>
            <person name="Coetzee B."/>
            <person name="Rose L.J."/>
            <person name="Van Niekerk J.M."/>
        </authorList>
    </citation>
    <scope>NUCLEOTIDE SEQUENCE</scope>
    <source>
        <strain evidence="1">STE-U-9442</strain>
    </source>
</reference>
<sequence>MDIYEEAQGVLAVITEQSLPKTKKAIAGKFNEDDCEADIRYVFPQVFVKKALFAIRVFLKSLSDEVSGDIVGVKVPRFGIYSDKDIHTMDRWHTAMEYVADTKQAIDWVQNTDSSGLESQWNFKMVSATFKPIGKR</sequence>
<name>A0AAD9LCU6_9STRA</name>